<dbReference type="EnsemblPlants" id="Zm00001eb117390_T001">
    <property type="protein sequence ID" value="Zm00001eb117390_P001"/>
    <property type="gene ID" value="Zm00001eb117390"/>
</dbReference>
<reference evidence="2" key="3">
    <citation type="submission" date="2021-05" db="UniProtKB">
        <authorList>
            <consortium name="EnsemblPlants"/>
        </authorList>
    </citation>
    <scope>IDENTIFICATION</scope>
    <source>
        <strain evidence="2">cv. B73</strain>
    </source>
</reference>
<evidence type="ECO:0000313" key="3">
    <source>
        <dbReference type="Proteomes" id="UP000007305"/>
    </source>
</evidence>
<name>A0A804MWN5_MAIZE</name>
<dbReference type="Gramene" id="Zm00001eb117390_T001">
    <property type="protein sequence ID" value="Zm00001eb117390_P001"/>
    <property type="gene ID" value="Zm00001eb117390"/>
</dbReference>
<dbReference type="Proteomes" id="UP000007305">
    <property type="component" value="Chromosome 2"/>
</dbReference>
<feature type="region of interest" description="Disordered" evidence="1">
    <location>
        <begin position="1"/>
        <end position="58"/>
    </location>
</feature>
<evidence type="ECO:0000313" key="2">
    <source>
        <dbReference type="EnsemblPlants" id="Zm00001eb117390_P001"/>
    </source>
</evidence>
<organism evidence="2 3">
    <name type="scientific">Zea mays</name>
    <name type="common">Maize</name>
    <dbReference type="NCBI Taxonomy" id="4577"/>
    <lineage>
        <taxon>Eukaryota</taxon>
        <taxon>Viridiplantae</taxon>
        <taxon>Streptophyta</taxon>
        <taxon>Embryophyta</taxon>
        <taxon>Tracheophyta</taxon>
        <taxon>Spermatophyta</taxon>
        <taxon>Magnoliopsida</taxon>
        <taxon>Liliopsida</taxon>
        <taxon>Poales</taxon>
        <taxon>Poaceae</taxon>
        <taxon>PACMAD clade</taxon>
        <taxon>Panicoideae</taxon>
        <taxon>Andropogonodae</taxon>
        <taxon>Andropogoneae</taxon>
        <taxon>Tripsacinae</taxon>
        <taxon>Zea</taxon>
    </lineage>
</organism>
<reference evidence="2" key="2">
    <citation type="submission" date="2019-07" db="EMBL/GenBank/DDBJ databases">
        <authorList>
            <person name="Seetharam A."/>
            <person name="Woodhouse M."/>
            <person name="Cannon E."/>
        </authorList>
    </citation>
    <scope>NUCLEOTIDE SEQUENCE [LARGE SCALE GENOMIC DNA]</scope>
    <source>
        <strain evidence="2">cv. B73</strain>
    </source>
</reference>
<accession>A0A804MWN5</accession>
<dbReference type="InParanoid" id="A0A804MWN5"/>
<keyword evidence="3" id="KW-1185">Reference proteome</keyword>
<dbReference type="AlphaFoldDB" id="A0A804MWN5"/>
<proteinExistence type="predicted"/>
<sequence length="100" mass="11060">MRTRMLQLARQQDTHHRAKSLKNVVKKEETRITGHGFNSASMPPNLGTGPGRRRRRRHPFFASATLGHAADSTAAAEEMNPFCAHLSSCVCVVASLQSYI</sequence>
<reference evidence="3" key="1">
    <citation type="submission" date="2015-12" db="EMBL/GenBank/DDBJ databases">
        <title>Update maize B73 reference genome by single molecule sequencing technologies.</title>
        <authorList>
            <consortium name="Maize Genome Sequencing Project"/>
            <person name="Ware D."/>
        </authorList>
    </citation>
    <scope>NUCLEOTIDE SEQUENCE [LARGE SCALE GENOMIC DNA]</scope>
    <source>
        <strain evidence="3">cv. B73</strain>
    </source>
</reference>
<protein>
    <submittedName>
        <fullName evidence="2">Uncharacterized protein</fullName>
    </submittedName>
</protein>
<evidence type="ECO:0000256" key="1">
    <source>
        <dbReference type="SAM" id="MobiDB-lite"/>
    </source>
</evidence>